<evidence type="ECO:0000313" key="2">
    <source>
        <dbReference type="Proteomes" id="UP000018227"/>
    </source>
</evidence>
<comment type="caution">
    <text evidence="1">The sequence shown here is derived from an EMBL/GenBank/DDBJ whole genome shotgun (WGS) entry which is preliminary data.</text>
</comment>
<dbReference type="HOGENOM" id="CLU_2057144_0_0_9"/>
<proteinExistence type="predicted"/>
<accession>V2XZN3</accession>
<keyword evidence="2" id="KW-1185">Reference proteome</keyword>
<dbReference type="eggNOG" id="ENOG5032ZFR">
    <property type="taxonomic scope" value="Bacteria"/>
</dbReference>
<dbReference type="AlphaFoldDB" id="V2XZN3"/>
<evidence type="ECO:0000313" key="1">
    <source>
        <dbReference type="EMBL" id="ESL02163.1"/>
    </source>
</evidence>
<dbReference type="STRING" id="592026.GCWU0000282_002297"/>
<reference evidence="1 2" key="1">
    <citation type="submission" date="2013-06" db="EMBL/GenBank/DDBJ databases">
        <authorList>
            <person name="Weinstock G."/>
            <person name="Sodergren E."/>
            <person name="Clifton S."/>
            <person name="Fulton L."/>
            <person name="Fulton B."/>
            <person name="Courtney L."/>
            <person name="Fronick C."/>
            <person name="Harrison M."/>
            <person name="Strong C."/>
            <person name="Farmer C."/>
            <person name="Delahaunty K."/>
            <person name="Markovic C."/>
            <person name="Hall O."/>
            <person name="Minx P."/>
            <person name="Tomlinson C."/>
            <person name="Mitreva M."/>
            <person name="Nelson J."/>
            <person name="Hou S."/>
            <person name="Wollam A."/>
            <person name="Pepin K.H."/>
            <person name="Johnson M."/>
            <person name="Bhonagiri V."/>
            <person name="Nash W.E."/>
            <person name="Warren W."/>
            <person name="Chinwalla A."/>
            <person name="Mardis E.R."/>
            <person name="Wilson R.K."/>
        </authorList>
    </citation>
    <scope>NUCLEOTIDE SEQUENCE [LARGE SCALE GENOMIC DNA]</scope>
    <source>
        <strain evidence="1 2">ATCC 51271</strain>
    </source>
</reference>
<sequence>MEKEMEFDESLQQYVYSCEDLIFSWDEEPKGEDINIVKILSKNYKDNFDKIIDFMLPDLREMYGDISREDVKTNLGKPIIDYNQGTVSYCDQTFDDWHIFEFEFLDGKFEKLEHFSVNG</sequence>
<dbReference type="EMBL" id="ACIL03000016">
    <property type="protein sequence ID" value="ESL02163.1"/>
    <property type="molecule type" value="Genomic_DNA"/>
</dbReference>
<name>V2XZN3_9FIRM</name>
<organism evidence="1 2">
    <name type="scientific">Catonella morbi ATCC 51271</name>
    <dbReference type="NCBI Taxonomy" id="592026"/>
    <lineage>
        <taxon>Bacteria</taxon>
        <taxon>Bacillati</taxon>
        <taxon>Bacillota</taxon>
        <taxon>Clostridia</taxon>
        <taxon>Lachnospirales</taxon>
        <taxon>Lachnospiraceae</taxon>
        <taxon>Catonella</taxon>
    </lineage>
</organism>
<dbReference type="Proteomes" id="UP000018227">
    <property type="component" value="Unassembled WGS sequence"/>
</dbReference>
<gene>
    <name evidence="1" type="ORF">GCWU0000282_002297</name>
</gene>
<protein>
    <recommendedName>
        <fullName evidence="3">DUF2262 domain-containing protein</fullName>
    </recommendedName>
</protein>
<evidence type="ECO:0008006" key="3">
    <source>
        <dbReference type="Google" id="ProtNLM"/>
    </source>
</evidence>